<dbReference type="InterPro" id="IPR004776">
    <property type="entry name" value="Mem_transp_PIN-like"/>
</dbReference>
<evidence type="ECO:0000256" key="5">
    <source>
        <dbReference type="ARBA" id="ARBA00022692"/>
    </source>
</evidence>
<gene>
    <name evidence="9" type="ORF">GT409_08635</name>
</gene>
<feature type="transmembrane region" description="Helical" evidence="8">
    <location>
        <begin position="174"/>
        <end position="191"/>
    </location>
</feature>
<feature type="transmembrane region" description="Helical" evidence="8">
    <location>
        <begin position="291"/>
        <end position="313"/>
    </location>
</feature>
<evidence type="ECO:0000256" key="7">
    <source>
        <dbReference type="ARBA" id="ARBA00023136"/>
    </source>
</evidence>
<feature type="transmembrane region" description="Helical" evidence="8">
    <location>
        <begin position="68"/>
        <end position="90"/>
    </location>
</feature>
<evidence type="ECO:0000256" key="8">
    <source>
        <dbReference type="SAM" id="Phobius"/>
    </source>
</evidence>
<dbReference type="GO" id="GO:0005886">
    <property type="term" value="C:plasma membrane"/>
    <property type="evidence" value="ECO:0007669"/>
    <property type="project" value="UniProtKB-SubCell"/>
</dbReference>
<keyword evidence="10" id="KW-1185">Reference proteome</keyword>
<dbReference type="KEGG" id="taer:GT409_08635"/>
<reference evidence="9 10" key="1">
    <citation type="submission" date="2020-01" db="EMBL/GenBank/DDBJ databases">
        <title>Ponticoccus aerotolerans gen. nov., sp. nov., an anaerobic bacterium and proposal of Ponticoccusceae fam. nov., Ponticoccusles ord. nov. and Ponticoccuse classis nov. in the phylum Kiritimatiellaeota.</title>
        <authorList>
            <person name="Zhou L.Y."/>
            <person name="Du Z.J."/>
        </authorList>
    </citation>
    <scope>NUCLEOTIDE SEQUENCE [LARGE SCALE GENOMIC DNA]</scope>
    <source>
        <strain evidence="9 10">S-5007</strain>
    </source>
</reference>
<evidence type="ECO:0000313" key="10">
    <source>
        <dbReference type="Proteomes" id="UP000464954"/>
    </source>
</evidence>
<dbReference type="Proteomes" id="UP000464954">
    <property type="component" value="Chromosome"/>
</dbReference>
<evidence type="ECO:0000313" key="9">
    <source>
        <dbReference type="EMBL" id="QHI69518.1"/>
    </source>
</evidence>
<dbReference type="AlphaFoldDB" id="A0A6P1MBP8"/>
<evidence type="ECO:0000256" key="2">
    <source>
        <dbReference type="ARBA" id="ARBA00010145"/>
    </source>
</evidence>
<organism evidence="9 10">
    <name type="scientific">Tichowtungia aerotolerans</name>
    <dbReference type="NCBI Taxonomy" id="2697043"/>
    <lineage>
        <taxon>Bacteria</taxon>
        <taxon>Pseudomonadati</taxon>
        <taxon>Kiritimatiellota</taxon>
        <taxon>Tichowtungiia</taxon>
        <taxon>Tichowtungiales</taxon>
        <taxon>Tichowtungiaceae</taxon>
        <taxon>Tichowtungia</taxon>
    </lineage>
</organism>
<evidence type="ECO:0000256" key="3">
    <source>
        <dbReference type="ARBA" id="ARBA00022448"/>
    </source>
</evidence>
<feature type="transmembrane region" description="Helical" evidence="8">
    <location>
        <begin position="230"/>
        <end position="253"/>
    </location>
</feature>
<dbReference type="GO" id="GO:0055085">
    <property type="term" value="P:transmembrane transport"/>
    <property type="evidence" value="ECO:0007669"/>
    <property type="project" value="InterPro"/>
</dbReference>
<dbReference type="PANTHER" id="PTHR36838">
    <property type="entry name" value="AUXIN EFFLUX CARRIER FAMILY PROTEIN"/>
    <property type="match status" value="1"/>
</dbReference>
<dbReference type="Gene3D" id="1.20.1530.20">
    <property type="match status" value="1"/>
</dbReference>
<dbReference type="RefSeq" id="WP_160628700.1">
    <property type="nucleotide sequence ID" value="NZ_CP047593.1"/>
</dbReference>
<dbReference type="EMBL" id="CP047593">
    <property type="protein sequence ID" value="QHI69518.1"/>
    <property type="molecule type" value="Genomic_DNA"/>
</dbReference>
<dbReference type="Pfam" id="PF03547">
    <property type="entry name" value="Mem_trans"/>
    <property type="match status" value="1"/>
</dbReference>
<evidence type="ECO:0000256" key="6">
    <source>
        <dbReference type="ARBA" id="ARBA00022989"/>
    </source>
</evidence>
<comment type="similarity">
    <text evidence="2">Belongs to the auxin efflux carrier (TC 2.A.69) family.</text>
</comment>
<feature type="transmembrane region" description="Helical" evidence="8">
    <location>
        <begin position="265"/>
        <end position="285"/>
    </location>
</feature>
<protein>
    <recommendedName>
        <fullName evidence="11">AEC family transporter</fullName>
    </recommendedName>
</protein>
<keyword evidence="5 8" id="KW-0812">Transmembrane</keyword>
<keyword evidence="6 8" id="KW-1133">Transmembrane helix</keyword>
<proteinExistence type="inferred from homology"/>
<evidence type="ECO:0000256" key="1">
    <source>
        <dbReference type="ARBA" id="ARBA00004651"/>
    </source>
</evidence>
<feature type="transmembrane region" description="Helical" evidence="8">
    <location>
        <begin position="130"/>
        <end position="154"/>
    </location>
</feature>
<dbReference type="InterPro" id="IPR038770">
    <property type="entry name" value="Na+/solute_symporter_sf"/>
</dbReference>
<accession>A0A6P1MBP8</accession>
<keyword evidence="4" id="KW-1003">Cell membrane</keyword>
<sequence>MVAGMHVLNSLIPVFLIIALGKALTRASFFSADLGRNLNRLTYWIALPALLLNKITNATFSANEVSRISFLLITSTICSAIVGIVMAKLLGLNRRQSGAFVQGSSRANNAFVGLPVILYSMSETAPRIEALATIALAPAIVFYNIFSITVLLAYGSREKRRPVATAALFCKQLLTNPLLVSCAAAILLNMVGFHFPSAIGRSLATLGNSALALALLSIGTSLSFKGLNRGLPLSFLSSAIKVFIQPLIGFGLARLLGLSPLNRQILLIYLACPTAVASFVMADIFDSDRDLAGHIIVVSTLLSAISLSIIIALGS</sequence>
<comment type="subcellular location">
    <subcellularLocation>
        <location evidence="1">Cell membrane</location>
        <topology evidence="1">Multi-pass membrane protein</topology>
    </subcellularLocation>
</comment>
<keyword evidence="3" id="KW-0813">Transport</keyword>
<name>A0A6P1MBP8_9BACT</name>
<keyword evidence="7 8" id="KW-0472">Membrane</keyword>
<feature type="transmembrane region" description="Helical" evidence="8">
    <location>
        <begin position="6"/>
        <end position="29"/>
    </location>
</feature>
<feature type="transmembrane region" description="Helical" evidence="8">
    <location>
        <begin position="203"/>
        <end position="224"/>
    </location>
</feature>
<evidence type="ECO:0008006" key="11">
    <source>
        <dbReference type="Google" id="ProtNLM"/>
    </source>
</evidence>
<evidence type="ECO:0000256" key="4">
    <source>
        <dbReference type="ARBA" id="ARBA00022475"/>
    </source>
</evidence>